<name>A0A0B6CMU2_FRATU</name>
<dbReference type="SUPFAM" id="SSF52317">
    <property type="entry name" value="Class I glutamine amidotransferase-like"/>
    <property type="match status" value="1"/>
</dbReference>
<dbReference type="AlphaFoldDB" id="A0A0B6CMU2"/>
<dbReference type="Gene3D" id="3.40.50.880">
    <property type="match status" value="1"/>
</dbReference>
<dbReference type="KEGG" id="ftz:CH68_1346"/>
<comment type="caution">
    <text evidence="1">The sequence shown here is derived from an EMBL/GenBank/DDBJ whole genome shotgun (WGS) entry which is preliminary data.</text>
</comment>
<organism evidence="1">
    <name type="scientific">Francisella tularensis subsp. holarctica</name>
    <dbReference type="NCBI Taxonomy" id="119857"/>
    <lineage>
        <taxon>Bacteria</taxon>
        <taxon>Pseudomonadati</taxon>
        <taxon>Pseudomonadota</taxon>
        <taxon>Gammaproteobacteria</taxon>
        <taxon>Thiotrichales</taxon>
        <taxon>Francisellaceae</taxon>
        <taxon>Francisella</taxon>
    </lineage>
</organism>
<dbReference type="EMBL" id="JAAGJP010000079">
    <property type="protein sequence ID" value="NDS69037.1"/>
    <property type="molecule type" value="Genomic_DNA"/>
</dbReference>
<dbReference type="eggNOG" id="COG0693">
    <property type="taxonomic scope" value="Bacteria"/>
</dbReference>
<evidence type="ECO:0000313" key="1">
    <source>
        <dbReference type="EMBL" id="NDS69037.1"/>
    </source>
</evidence>
<protein>
    <submittedName>
        <fullName evidence="1">Thiamine biosynthesis protein ThiJ</fullName>
    </submittedName>
</protein>
<gene>
    <name evidence="1" type="ORF">FWI86_08655</name>
</gene>
<dbReference type="KEGG" id="ftc:DA46_1532"/>
<reference evidence="1" key="2">
    <citation type="submission" date="2020-02" db="EMBL/GenBank/DDBJ databases">
        <title>Using affinity propagation clustering for identifying bacterial clades and subclades with whole-genome sequences of Francisella tularensis.</title>
        <authorList>
            <person name="Homeier-Bachmann T."/>
            <person name="Abdel-Glil M.Y."/>
            <person name="Hackbart A."/>
            <person name="Hotzel H."/>
            <person name="Tomaso H."/>
        </authorList>
    </citation>
    <scope>NUCLEOTIDE SEQUENCE</scope>
    <source>
        <strain evidence="1">15T0085</strain>
    </source>
</reference>
<proteinExistence type="predicted"/>
<dbReference type="InterPro" id="IPR029062">
    <property type="entry name" value="Class_I_gatase-like"/>
</dbReference>
<accession>A0A0B6CMU2</accession>
<dbReference type="KEGG" id="ftv:CH67_1615"/>
<dbReference type="HOGENOM" id="CLU_2632901_0_0_6"/>
<sequence length="77" mass="8362">MGVIGAICHGVAALINVKDNNGQNIIRDKEVTGFSNNEEKIVGLTDVVPFSLEDSLVEAGAKYSIVNPKDICRKRYL</sequence>
<reference evidence="1" key="1">
    <citation type="submission" date="2019-08" db="EMBL/GenBank/DDBJ databases">
        <authorList>
            <person name="Busch A."/>
        </authorList>
    </citation>
    <scope>NUCLEOTIDE SEQUENCE</scope>
    <source>
        <strain evidence="1">15T0085</strain>
    </source>
</reference>